<feature type="region of interest" description="Disordered" evidence="1">
    <location>
        <begin position="21"/>
        <end position="47"/>
    </location>
</feature>
<comment type="caution">
    <text evidence="2">The sequence shown here is derived from an EMBL/GenBank/DDBJ whole genome shotgun (WGS) entry which is preliminary data.</text>
</comment>
<gene>
    <name evidence="2" type="ORF">FH972_026602</name>
</gene>
<name>A0A5N6L4K8_9ROSI</name>
<reference evidence="2 3" key="1">
    <citation type="submission" date="2019-06" db="EMBL/GenBank/DDBJ databases">
        <title>A chromosomal-level reference genome of Carpinus fangiana (Coryloideae, Betulaceae).</title>
        <authorList>
            <person name="Yang X."/>
            <person name="Wang Z."/>
            <person name="Zhang L."/>
            <person name="Hao G."/>
            <person name="Liu J."/>
            <person name="Yang Y."/>
        </authorList>
    </citation>
    <scope>NUCLEOTIDE SEQUENCE [LARGE SCALE GENOMIC DNA]</scope>
    <source>
        <strain evidence="2">Cfa_2016G</strain>
        <tissue evidence="2">Leaf</tissue>
    </source>
</reference>
<evidence type="ECO:0000313" key="2">
    <source>
        <dbReference type="EMBL" id="KAB8760610.1"/>
    </source>
</evidence>
<protein>
    <submittedName>
        <fullName evidence="2">Uncharacterized protein</fullName>
    </submittedName>
</protein>
<evidence type="ECO:0000256" key="1">
    <source>
        <dbReference type="SAM" id="MobiDB-lite"/>
    </source>
</evidence>
<accession>A0A5N6L4K8</accession>
<organism evidence="2 3">
    <name type="scientific">Carpinus fangiana</name>
    <dbReference type="NCBI Taxonomy" id="176857"/>
    <lineage>
        <taxon>Eukaryota</taxon>
        <taxon>Viridiplantae</taxon>
        <taxon>Streptophyta</taxon>
        <taxon>Embryophyta</taxon>
        <taxon>Tracheophyta</taxon>
        <taxon>Spermatophyta</taxon>
        <taxon>Magnoliopsida</taxon>
        <taxon>eudicotyledons</taxon>
        <taxon>Gunneridae</taxon>
        <taxon>Pentapetalae</taxon>
        <taxon>rosids</taxon>
        <taxon>fabids</taxon>
        <taxon>Fagales</taxon>
        <taxon>Betulaceae</taxon>
        <taxon>Carpinus</taxon>
    </lineage>
</organism>
<dbReference type="EMBL" id="VIBQ01000100">
    <property type="protein sequence ID" value="KAB8760610.1"/>
    <property type="molecule type" value="Genomic_DNA"/>
</dbReference>
<dbReference type="Proteomes" id="UP000327013">
    <property type="component" value="Unassembled WGS sequence"/>
</dbReference>
<keyword evidence="3" id="KW-1185">Reference proteome</keyword>
<evidence type="ECO:0000313" key="3">
    <source>
        <dbReference type="Proteomes" id="UP000327013"/>
    </source>
</evidence>
<sequence length="593" mass="63642">MRPRSPNDNVVTCFAVPNRHERDHVSGSTANQQGGKGKEGRRGKRLGRALSTICPTRGCRSLRRKASRIRQRSMQTLTMTQGARNPVCSRVCAPLGWSWSWSFLCAPVNLHRNRCPPPGPSHPQATGSSHKVSRSCLRLTVGLPAWLQDPLRLHIGNRLPLARQGSARLPSAFGGWFGADGVQRHHPVREACFSSALGAAQRQPTDFEQMTEASLSNAMSCHAGPASLFSFMPPGYGFHIITRRSGVESARRGVCKTLWIGVPSTPSRRVFPPFALDVHTDNILCPIEVAELAVPKSDPDRDRASDIGSHHDSTLCALRSAVFQTLQHPRDQELHPLRQHAQPTPELGHGDRVALAAGKAALNIAHALLQLLAPAQHGALRTSPRADAAAANARVEVALALGIRQTLDAALDAHLALLLAPPERQAGVRVRGDVGGLAAGAPVRVDDEAAARVQLLEVHDARRHAARGQRCGRQAHGFGLRDAVGLGAREPLRELLGGRGGEVVGGEGAFGELLGLRGGDCCCAGCGWIAGLAREAKSGLTGVFAVRHGERTSRRKAAFDDQPSEHEAQTLCTTDLRSRPVVSCKSSKLCRWT</sequence>
<dbReference type="AlphaFoldDB" id="A0A5N6L4K8"/>
<proteinExistence type="predicted"/>